<dbReference type="AlphaFoldDB" id="A0A9D1LZY6"/>
<dbReference type="EMBL" id="DVNH01000015">
    <property type="protein sequence ID" value="HIU51310.1"/>
    <property type="molecule type" value="Genomic_DNA"/>
</dbReference>
<reference evidence="2" key="1">
    <citation type="submission" date="2020-10" db="EMBL/GenBank/DDBJ databases">
        <authorList>
            <person name="Gilroy R."/>
        </authorList>
    </citation>
    <scope>NUCLEOTIDE SEQUENCE</scope>
    <source>
        <strain evidence="2">CHK195-15760</strain>
    </source>
</reference>
<name>A0A9D1LZY6_9FIRM</name>
<sequence length="251" mass="29198">MEKQGNLKNVVIIILALVIIALVVAIYFLTNSSTLQVSTYAKENPMSKEEVLSLVEKGAEYSNWYMTVETVVEEKMNVEGRKEVPENEDAYRIKTEEYYKDNVLVVKTSQLNKQDNLSWTDYNTGDQINITNEGEKKTIEENKIEEEIRDSRVLLNSNIIEDLKREGNQFEYLGETKYQYRDCIVIKITTKDGEEQLYYIDSEKGILLKHVMNHANAISTILYNMQYDVVTDENIEKPDLADYEGYERIQK</sequence>
<accession>A0A9D1LZY6</accession>
<evidence type="ECO:0000313" key="2">
    <source>
        <dbReference type="EMBL" id="HIU51310.1"/>
    </source>
</evidence>
<organism evidence="2 3">
    <name type="scientific">Candidatus Merdicola faecigallinarum</name>
    <dbReference type="NCBI Taxonomy" id="2840862"/>
    <lineage>
        <taxon>Bacteria</taxon>
        <taxon>Bacillati</taxon>
        <taxon>Bacillota</taxon>
        <taxon>Clostridia</taxon>
        <taxon>Candidatus Merdicola</taxon>
    </lineage>
</organism>
<proteinExistence type="predicted"/>
<dbReference type="Gene3D" id="2.50.20.10">
    <property type="entry name" value="Lipoprotein localisation LolA/LolB/LppX"/>
    <property type="match status" value="1"/>
</dbReference>
<reference evidence="2" key="2">
    <citation type="journal article" date="2021" name="PeerJ">
        <title>Extensive microbial diversity within the chicken gut microbiome revealed by metagenomics and culture.</title>
        <authorList>
            <person name="Gilroy R."/>
            <person name="Ravi A."/>
            <person name="Getino M."/>
            <person name="Pursley I."/>
            <person name="Horton D.L."/>
            <person name="Alikhan N.F."/>
            <person name="Baker D."/>
            <person name="Gharbi K."/>
            <person name="Hall N."/>
            <person name="Watson M."/>
            <person name="Adriaenssens E.M."/>
            <person name="Foster-Nyarko E."/>
            <person name="Jarju S."/>
            <person name="Secka A."/>
            <person name="Antonio M."/>
            <person name="Oren A."/>
            <person name="Chaudhuri R.R."/>
            <person name="La Ragione R."/>
            <person name="Hildebrand F."/>
            <person name="Pallen M.J."/>
        </authorList>
    </citation>
    <scope>NUCLEOTIDE SEQUENCE</scope>
    <source>
        <strain evidence="2">CHK195-15760</strain>
    </source>
</reference>
<comment type="caution">
    <text evidence="2">The sequence shown here is derived from an EMBL/GenBank/DDBJ whole genome shotgun (WGS) entry which is preliminary data.</text>
</comment>
<evidence type="ECO:0000313" key="3">
    <source>
        <dbReference type="Proteomes" id="UP000824093"/>
    </source>
</evidence>
<protein>
    <submittedName>
        <fullName evidence="2">Uncharacterized protein</fullName>
    </submittedName>
</protein>
<evidence type="ECO:0000256" key="1">
    <source>
        <dbReference type="SAM" id="Phobius"/>
    </source>
</evidence>
<keyword evidence="1" id="KW-1133">Transmembrane helix</keyword>
<feature type="transmembrane region" description="Helical" evidence="1">
    <location>
        <begin position="7"/>
        <end position="29"/>
    </location>
</feature>
<keyword evidence="1" id="KW-0472">Membrane</keyword>
<gene>
    <name evidence="2" type="ORF">IAB70_01595</name>
</gene>
<dbReference type="Proteomes" id="UP000824093">
    <property type="component" value="Unassembled WGS sequence"/>
</dbReference>
<keyword evidence="1" id="KW-0812">Transmembrane</keyword>